<dbReference type="Gene3D" id="1.50.10.10">
    <property type="match status" value="1"/>
</dbReference>
<dbReference type="PANTHER" id="PTHR31616">
    <property type="entry name" value="TREHALASE"/>
    <property type="match status" value="1"/>
</dbReference>
<dbReference type="EMBL" id="CAMXCT010001480">
    <property type="protein sequence ID" value="CAI3990461.1"/>
    <property type="molecule type" value="Genomic_DNA"/>
</dbReference>
<dbReference type="GO" id="GO:0004553">
    <property type="term" value="F:hydrolase activity, hydrolyzing O-glycosyl compounds"/>
    <property type="evidence" value="ECO:0007669"/>
    <property type="project" value="TreeGrafter"/>
</dbReference>
<evidence type="ECO:0000313" key="5">
    <source>
        <dbReference type="Proteomes" id="UP001152797"/>
    </source>
</evidence>
<dbReference type="InterPro" id="IPR008928">
    <property type="entry name" value="6-hairpin_glycosidase_sf"/>
</dbReference>
<sequence>MATVLRKSTFLVFLVLAVDANRCDEETLLKQRLRGERNHTSLNPLGLELSDGKLDFLAEDNAPYTAQEVGCIAANMASNMFRNGTVVAAPAKVSSNHSNDYFFMWQRDAAMSMRSLLRVIVDAPNRTFASSMSNTTSAIRNQFMSYTLLLPQLWNQSDPNTLCPPWYKETPGWCVPMGEPKYFVNGSVYTKSWGRPQNDGPALAAVFMGEFFNAILDVEDEVPDADELQQKILGGGGTTGVLYDALNFVNTWYNEGSVGPWEEVYGRQFFVSEVQRLALKEGVRVCNRKGFNSSVQWPKSGYANWVYSAKNLATVSKSFISEDLVQATAGRQQGLAGPKCSNSEPLLQSTGEVWPKDLRSPCELDVQTLIVTNFVAAGIGDPVLPPHDHRIINTAGKIVESMARYYEVNAVDRTKGLVGLLIGRYPGDTYCGYGACAKTDYGNPWFIATHALAEFLYFVARAWCQDRLTIEDAKALSVLWKQLTRGAVTGWNALEMADSVMKNAKAHVVMPGVHMSEQIKKNGPDVGQQAGVPDLTWSYASALSALLARHKAIAACRLRGCSGACRGR</sequence>
<organism evidence="3">
    <name type="scientific">Cladocopium goreaui</name>
    <dbReference type="NCBI Taxonomy" id="2562237"/>
    <lineage>
        <taxon>Eukaryota</taxon>
        <taxon>Sar</taxon>
        <taxon>Alveolata</taxon>
        <taxon>Dinophyceae</taxon>
        <taxon>Suessiales</taxon>
        <taxon>Symbiodiniaceae</taxon>
        <taxon>Cladocopium</taxon>
    </lineage>
</organism>
<dbReference type="Pfam" id="PF00723">
    <property type="entry name" value="Glyco_hydro_15"/>
    <property type="match status" value="1"/>
</dbReference>
<keyword evidence="1" id="KW-0732">Signal</keyword>
<dbReference type="SUPFAM" id="SSF48208">
    <property type="entry name" value="Six-hairpin glycosidases"/>
    <property type="match status" value="1"/>
</dbReference>
<feature type="domain" description="GH15-like" evidence="2">
    <location>
        <begin position="83"/>
        <end position="546"/>
    </location>
</feature>
<dbReference type="AlphaFoldDB" id="A0A9P1CHR1"/>
<dbReference type="OrthoDB" id="6123450at2759"/>
<dbReference type="InterPro" id="IPR011613">
    <property type="entry name" value="GH15-like"/>
</dbReference>
<dbReference type="InterPro" id="IPR012341">
    <property type="entry name" value="6hp_glycosidase-like_sf"/>
</dbReference>
<dbReference type="GO" id="GO:0005975">
    <property type="term" value="P:carbohydrate metabolic process"/>
    <property type="evidence" value="ECO:0007669"/>
    <property type="project" value="InterPro"/>
</dbReference>
<evidence type="ECO:0000313" key="4">
    <source>
        <dbReference type="EMBL" id="CAL4777773.1"/>
    </source>
</evidence>
<gene>
    <name evidence="3" type="ORF">C1SCF055_LOCUS17447</name>
</gene>
<evidence type="ECO:0000259" key="2">
    <source>
        <dbReference type="Pfam" id="PF00723"/>
    </source>
</evidence>
<feature type="chain" id="PRO_5043270463" description="GH15-like domain-containing protein" evidence="1">
    <location>
        <begin position="21"/>
        <end position="568"/>
    </location>
</feature>
<accession>A0A9P1CHR1</accession>
<keyword evidence="5" id="KW-1185">Reference proteome</keyword>
<proteinExistence type="predicted"/>
<evidence type="ECO:0000256" key="1">
    <source>
        <dbReference type="SAM" id="SignalP"/>
    </source>
</evidence>
<name>A0A9P1CHR1_9DINO</name>
<dbReference type="EMBL" id="CAMXCT030001480">
    <property type="protein sequence ID" value="CAL4777773.1"/>
    <property type="molecule type" value="Genomic_DNA"/>
</dbReference>
<dbReference type="Proteomes" id="UP001152797">
    <property type="component" value="Unassembled WGS sequence"/>
</dbReference>
<dbReference type="PANTHER" id="PTHR31616:SF9">
    <property type="entry name" value="GLUCOAMYLASE, INTRACELLULAR SPORULATION-SPECIFIC"/>
    <property type="match status" value="1"/>
</dbReference>
<protein>
    <recommendedName>
        <fullName evidence="2">GH15-like domain-containing protein</fullName>
    </recommendedName>
</protein>
<reference evidence="4 5" key="2">
    <citation type="submission" date="2024-05" db="EMBL/GenBank/DDBJ databases">
        <authorList>
            <person name="Chen Y."/>
            <person name="Shah S."/>
            <person name="Dougan E. K."/>
            <person name="Thang M."/>
            <person name="Chan C."/>
        </authorList>
    </citation>
    <scope>NUCLEOTIDE SEQUENCE [LARGE SCALE GENOMIC DNA]</scope>
</reference>
<feature type="signal peptide" evidence="1">
    <location>
        <begin position="1"/>
        <end position="20"/>
    </location>
</feature>
<evidence type="ECO:0000313" key="3">
    <source>
        <dbReference type="EMBL" id="CAI3990461.1"/>
    </source>
</evidence>
<dbReference type="EMBL" id="CAMXCT020001480">
    <property type="protein sequence ID" value="CAL1143836.1"/>
    <property type="molecule type" value="Genomic_DNA"/>
</dbReference>
<reference evidence="3" key="1">
    <citation type="submission" date="2022-10" db="EMBL/GenBank/DDBJ databases">
        <authorList>
            <person name="Chen Y."/>
            <person name="Dougan E. K."/>
            <person name="Chan C."/>
            <person name="Rhodes N."/>
            <person name="Thang M."/>
        </authorList>
    </citation>
    <scope>NUCLEOTIDE SEQUENCE</scope>
</reference>
<comment type="caution">
    <text evidence="3">The sequence shown here is derived from an EMBL/GenBank/DDBJ whole genome shotgun (WGS) entry which is preliminary data.</text>
</comment>